<dbReference type="Gene3D" id="2.30.30.40">
    <property type="entry name" value="SH3 Domains"/>
    <property type="match status" value="1"/>
</dbReference>
<feature type="region of interest" description="Disordered" evidence="3">
    <location>
        <begin position="157"/>
        <end position="231"/>
    </location>
</feature>
<feature type="region of interest" description="Disordered" evidence="3">
    <location>
        <begin position="1"/>
        <end position="144"/>
    </location>
</feature>
<keyword evidence="1 2" id="KW-0728">SH3 domain</keyword>
<feature type="compositionally biased region" description="Polar residues" evidence="3">
    <location>
        <begin position="1"/>
        <end position="11"/>
    </location>
</feature>
<dbReference type="Pfam" id="PF14604">
    <property type="entry name" value="SH3_9"/>
    <property type="match status" value="1"/>
</dbReference>
<dbReference type="Proteomes" id="UP000249464">
    <property type="component" value="Unassembled WGS sequence"/>
</dbReference>
<dbReference type="InterPro" id="IPR001452">
    <property type="entry name" value="SH3_domain"/>
</dbReference>
<feature type="compositionally biased region" description="Low complexity" evidence="3">
    <location>
        <begin position="34"/>
        <end position="58"/>
    </location>
</feature>
<dbReference type="SMART" id="SM00326">
    <property type="entry name" value="SH3"/>
    <property type="match status" value="1"/>
</dbReference>
<feature type="domain" description="SH3" evidence="4">
    <location>
        <begin position="369"/>
        <end position="435"/>
    </location>
</feature>
<evidence type="ECO:0000313" key="5">
    <source>
        <dbReference type="EMBL" id="SGY78727.1"/>
    </source>
</evidence>
<sequence length="513" mass="54279">MIQDVASSSNLAKEFTPRREGNPERLRLDKHASPDSSAARSRPSSPHTSSISTPTTAAFDVLTPGSTPKASTTPQPPPVPEQAAAPPDATPETGGALTESTSQRELNAARAALADVHLTKANTDPEHYGRHAEPSSSTSSQPANLVISIDAVRAVSLSASASSSRNASPTAPKPPTFPRRHSGSQTSLSSPRNSNASILHETTRRLSTTSTHLLSPRAAGESAGWTPTDVQHSPVTEGVVDFFSSTNQSAPSTSASTSSTKFELIVRDFAYPSDDPRFKGLPHPDEVNDKRDSSSRASRMSGLNSPAIGNDAFGASGSSAFSWGFVTSHATDFNTSEDDSQLYSEDDASSRSEFDYADAHSAELKLGEFVPGIYSAMYDFAPELDTEMSISTGELVTVFSRQCAGWVQAARVGQDGNVTGEMGLVPENYLALIEEGEFVTSETPMMTGVGVGVEVEYNDETPSANEVNPYEEESEDMDEGADGQRRGGEALNDEDGSKVSMSTTPTSDPRTEA</sequence>
<dbReference type="STRING" id="796604.A0A2X0N5L1"/>
<feature type="compositionally biased region" description="Polar residues" evidence="3">
    <location>
        <begin position="499"/>
        <end position="513"/>
    </location>
</feature>
<evidence type="ECO:0000256" key="3">
    <source>
        <dbReference type="SAM" id="MobiDB-lite"/>
    </source>
</evidence>
<dbReference type="SUPFAM" id="SSF50044">
    <property type="entry name" value="SH3-domain"/>
    <property type="match status" value="1"/>
</dbReference>
<feature type="compositionally biased region" description="Basic and acidic residues" evidence="3">
    <location>
        <begin position="15"/>
        <end position="33"/>
    </location>
</feature>
<feature type="region of interest" description="Disordered" evidence="3">
    <location>
        <begin position="457"/>
        <end position="513"/>
    </location>
</feature>
<gene>
    <name evidence="5" type="primary">BQ5605_C008g04927</name>
    <name evidence="5" type="ORF">BQ5605_C008G04927</name>
</gene>
<dbReference type="AlphaFoldDB" id="A0A2X0N5L1"/>
<feature type="compositionally biased region" description="Low complexity" evidence="3">
    <location>
        <begin position="205"/>
        <end position="217"/>
    </location>
</feature>
<feature type="compositionally biased region" description="Low complexity" evidence="3">
    <location>
        <begin position="157"/>
        <end position="168"/>
    </location>
</feature>
<dbReference type="PROSITE" id="PS50002">
    <property type="entry name" value="SH3"/>
    <property type="match status" value="1"/>
</dbReference>
<feature type="compositionally biased region" description="Polar residues" evidence="3">
    <location>
        <begin position="183"/>
        <end position="197"/>
    </location>
</feature>
<reference evidence="5 6" key="1">
    <citation type="submission" date="2016-11" db="EMBL/GenBank/DDBJ databases">
        <authorList>
            <person name="Jaros S."/>
            <person name="Januszkiewicz K."/>
            <person name="Wedrychowicz H."/>
        </authorList>
    </citation>
    <scope>NUCLEOTIDE SEQUENCE [LARGE SCALE GENOMIC DNA]</scope>
</reference>
<feature type="compositionally biased region" description="Acidic residues" evidence="3">
    <location>
        <begin position="469"/>
        <end position="481"/>
    </location>
</feature>
<keyword evidence="6" id="KW-1185">Reference proteome</keyword>
<name>A0A2X0N5L1_9BASI</name>
<evidence type="ECO:0000313" key="6">
    <source>
        <dbReference type="Proteomes" id="UP000249464"/>
    </source>
</evidence>
<protein>
    <submittedName>
        <fullName evidence="5">BQ5605_C008g04927 protein</fullName>
    </submittedName>
</protein>
<dbReference type="EMBL" id="FQNC01000048">
    <property type="protein sequence ID" value="SGY78727.1"/>
    <property type="molecule type" value="Genomic_DNA"/>
</dbReference>
<dbReference type="InterPro" id="IPR036028">
    <property type="entry name" value="SH3-like_dom_sf"/>
</dbReference>
<evidence type="ECO:0000256" key="1">
    <source>
        <dbReference type="ARBA" id="ARBA00022443"/>
    </source>
</evidence>
<feature type="compositionally biased region" description="Basic and acidic residues" evidence="3">
    <location>
        <begin position="123"/>
        <end position="133"/>
    </location>
</feature>
<organism evidence="5 6">
    <name type="scientific">Microbotryum silenes-dioicae</name>
    <dbReference type="NCBI Taxonomy" id="796604"/>
    <lineage>
        <taxon>Eukaryota</taxon>
        <taxon>Fungi</taxon>
        <taxon>Dikarya</taxon>
        <taxon>Basidiomycota</taxon>
        <taxon>Pucciniomycotina</taxon>
        <taxon>Microbotryomycetes</taxon>
        <taxon>Microbotryales</taxon>
        <taxon>Microbotryaceae</taxon>
        <taxon>Microbotryum</taxon>
    </lineage>
</organism>
<feature type="compositionally biased region" description="Polar residues" evidence="3">
    <location>
        <begin position="295"/>
        <end position="304"/>
    </location>
</feature>
<feature type="compositionally biased region" description="Basic and acidic residues" evidence="3">
    <location>
        <begin position="274"/>
        <end position="294"/>
    </location>
</feature>
<feature type="region of interest" description="Disordered" evidence="3">
    <location>
        <begin position="273"/>
        <end position="306"/>
    </location>
</feature>
<feature type="compositionally biased region" description="Polar residues" evidence="3">
    <location>
        <begin position="134"/>
        <end position="143"/>
    </location>
</feature>
<proteinExistence type="predicted"/>
<accession>A0A2X0N5L1</accession>
<evidence type="ECO:0000259" key="4">
    <source>
        <dbReference type="PROSITE" id="PS50002"/>
    </source>
</evidence>
<evidence type="ECO:0000256" key="2">
    <source>
        <dbReference type="PROSITE-ProRule" id="PRU00192"/>
    </source>
</evidence>